<gene>
    <name evidence="1" type="ORF">CWI39_1079p0010</name>
</gene>
<proteinExistence type="predicted"/>
<dbReference type="EMBL" id="PIXR01001079">
    <property type="protein sequence ID" value="TBU02842.1"/>
    <property type="molecule type" value="Genomic_DNA"/>
</dbReference>
<reference evidence="1 2" key="1">
    <citation type="submission" date="2017-12" db="EMBL/GenBank/DDBJ databases">
        <authorList>
            <person name="Pombert J.-F."/>
            <person name="Haag K.L."/>
            <person name="Ebert D."/>
        </authorList>
    </citation>
    <scope>NUCLEOTIDE SEQUENCE [LARGE SCALE GENOMIC DNA]</scope>
    <source>
        <strain evidence="1">IL-BN-2</strain>
    </source>
</reference>
<dbReference type="InterPro" id="IPR032675">
    <property type="entry name" value="LRR_dom_sf"/>
</dbReference>
<dbReference type="VEuPathDB" id="MicrosporidiaDB:CWI39_1079p0010"/>
<organism evidence="1 2">
    <name type="scientific">Hamiltosporidium magnivora</name>
    <dbReference type="NCBI Taxonomy" id="148818"/>
    <lineage>
        <taxon>Eukaryota</taxon>
        <taxon>Fungi</taxon>
        <taxon>Fungi incertae sedis</taxon>
        <taxon>Microsporidia</taxon>
        <taxon>Dubosqiidae</taxon>
        <taxon>Hamiltosporidium</taxon>
    </lineage>
</organism>
<dbReference type="SUPFAM" id="SSF52047">
    <property type="entry name" value="RNI-like"/>
    <property type="match status" value="1"/>
</dbReference>
<comment type="caution">
    <text evidence="1">The sequence shown here is derived from an EMBL/GenBank/DDBJ whole genome shotgun (WGS) entry which is preliminary data.</text>
</comment>
<dbReference type="Gene3D" id="3.80.10.10">
    <property type="entry name" value="Ribonuclease Inhibitor"/>
    <property type="match status" value="1"/>
</dbReference>
<dbReference type="VEuPathDB" id="MicrosporidiaDB:CWI36_0475p0020"/>
<evidence type="ECO:0008006" key="3">
    <source>
        <dbReference type="Google" id="ProtNLM"/>
    </source>
</evidence>
<sequence length="752" mass="87861">MKYIYFAAIIFSKLSANQFVSFYFSNKGFDLKGESIILKDIELSNEERQQLNDLRSYRNIVKKIQNKDDTPLFTTNTDDKSTKIIYPGNIKFKIGIIENMKSQKYPKFYVGHLISKEVFEYMIEILCDINRINFKLPAFLYIQLINGIIGLKPETNFYFRSLLSRLNYWAFTGNHLNEIIENKNKLNFDNSFTKQFFYMTAFISYLNYLNISVTFLNSKIILSSSSITNLNTYPSKDKLDNKYNLIFEDKTLIVFFTNINEHNRLLYEWMFLEMDNIETITFLDLKSLNYINIEECINCLLYKENMSLEIMECLNVKNYIRNINKFRLKKLKKMKLENIHLTLEDLSSFLEFKNIDNIEFDNCSFDEGEISGEFTFVFSCIQINNMKISNLVVSFLKKAFFGFLYLKNVEFINSFGLLNIFSDTEGGKHANIIELTDLNLNDNFFDLIFYFKNLNIIEMKSVENVSFKIKNKERLELIRLKRISIKDCGLTDETSNIWFISGLNFLILYRIKNISALFKNINDEKNTESLEVLKIKGTPLCHSDMENISKFSNLINLKLHSCNLDSSHLIYIKKVTFHAEFRKIILTNNKIYEVPGGCRGIFKNFVFAILDRCNFCAGSISLLFEEAKKSCIEVLDFSYNSLNRNDLIFISAFKKLVVLKINGVKLEGDAELDNLTLKGLTKNLKYLEIKQLNISTKDIEALAKFTGLTEIKLSEEAYIFLNETNIKIPCKTFKIEKIINFDLIDSKETDLK</sequence>
<dbReference type="AlphaFoldDB" id="A0A4V2JV59"/>
<protein>
    <recommendedName>
        <fullName evidence="3">Leucine-rich repeat-containing protein</fullName>
    </recommendedName>
</protein>
<accession>A0A4V2JV59</accession>
<name>A0A4V2JV59_9MICR</name>
<evidence type="ECO:0000313" key="2">
    <source>
        <dbReference type="Proteomes" id="UP000293045"/>
    </source>
</evidence>
<evidence type="ECO:0000313" key="1">
    <source>
        <dbReference type="EMBL" id="TBU02842.1"/>
    </source>
</evidence>
<dbReference type="Proteomes" id="UP000293045">
    <property type="component" value="Unassembled WGS sequence"/>
</dbReference>